<gene>
    <name evidence="1" type="ORF">Clacol_010309</name>
</gene>
<reference evidence="1" key="1">
    <citation type="submission" date="2021-10" db="EMBL/GenBank/DDBJ databases">
        <title>De novo Genome Assembly of Clathrus columnatus (Basidiomycota, Fungi) Using Illumina and Nanopore Sequence Data.</title>
        <authorList>
            <person name="Ogiso-Tanaka E."/>
            <person name="Itagaki H."/>
            <person name="Hosoya T."/>
            <person name="Hosaka K."/>
        </authorList>
    </citation>
    <scope>NUCLEOTIDE SEQUENCE</scope>
    <source>
        <strain evidence="1">MO-923</strain>
    </source>
</reference>
<protein>
    <recommendedName>
        <fullName evidence="3">F-box domain-containing protein</fullName>
    </recommendedName>
</protein>
<dbReference type="EMBL" id="BPWL01000012">
    <property type="protein sequence ID" value="GJJ16030.1"/>
    <property type="molecule type" value="Genomic_DNA"/>
</dbReference>
<dbReference type="AlphaFoldDB" id="A0AAV5AVW4"/>
<keyword evidence="2" id="KW-1185">Reference proteome</keyword>
<dbReference type="Proteomes" id="UP001050691">
    <property type="component" value="Unassembled WGS sequence"/>
</dbReference>
<evidence type="ECO:0008006" key="3">
    <source>
        <dbReference type="Google" id="ProtNLM"/>
    </source>
</evidence>
<organism evidence="1 2">
    <name type="scientific">Clathrus columnatus</name>
    <dbReference type="NCBI Taxonomy" id="1419009"/>
    <lineage>
        <taxon>Eukaryota</taxon>
        <taxon>Fungi</taxon>
        <taxon>Dikarya</taxon>
        <taxon>Basidiomycota</taxon>
        <taxon>Agaricomycotina</taxon>
        <taxon>Agaricomycetes</taxon>
        <taxon>Phallomycetidae</taxon>
        <taxon>Phallales</taxon>
        <taxon>Clathraceae</taxon>
        <taxon>Clathrus</taxon>
    </lineage>
</organism>
<evidence type="ECO:0000313" key="2">
    <source>
        <dbReference type="Proteomes" id="UP001050691"/>
    </source>
</evidence>
<proteinExistence type="predicted"/>
<comment type="caution">
    <text evidence="1">The sequence shown here is derived from an EMBL/GenBank/DDBJ whole genome shotgun (WGS) entry which is preliminary data.</text>
</comment>
<evidence type="ECO:0000313" key="1">
    <source>
        <dbReference type="EMBL" id="GJJ16030.1"/>
    </source>
</evidence>
<accession>A0AAV5AVW4</accession>
<sequence>MTLIEKMEELGVAVDNKQDRGGHRIVEEAYRSNQIIHPSSKINIDDISVQSQNSDERELLEHMIVVATGHLARLKTRLNMLVPINKLPVELLIHILLLAKPCITKRKYPYVSYMGVCHHWQTVIIQTPNFWTLVQHVPLLFFHEILRRSKSARLDVIIRDDPPEFLSVLENLFTKQGSRIRTLRLHGNGSAESLTRLILSNGHFPSLRVFVLDRSSNPCEIFIQLLPVLVSSDHLETLDCILNITNGIRLDQLAQIFSRLKNLRLELHPQTAPASVESLLFLLCGNTKLQTLRLMAAPCVSFSSGTGHCIILPELRFLSASQIPLLKYFRAPKLSCLDTAMGRYSIITPDCSILEDYNFSSMRCLYVLGPPNQFSPAHFSRYSILALKRRLHYEFFSSTNTDEHSFNYGIDPEGFFRFDIDSNTIPSEYFRLQLHREEFTDFLKPGLSWLLPRLTSLTELYFLPGIQPHHAFCLKNIMTHIFSVQKLIIEHDNSLLDFIHILNNTSLVPRLRYLCYATTTRLNNPENYAEIIGRSLAECLQSRQKVSAHKLQFIAFGGNCPPLSETWLNELRKLGTKVVIVESRMVFQYVPGFD</sequence>
<name>A0AAV5AVW4_9AGAM</name>